<dbReference type="EMBL" id="FNGW01000001">
    <property type="protein sequence ID" value="SDL31380.1"/>
    <property type="molecule type" value="Genomic_DNA"/>
</dbReference>
<reference evidence="18 19" key="1">
    <citation type="submission" date="2016-10" db="EMBL/GenBank/DDBJ databases">
        <authorList>
            <person name="de Groot N.N."/>
        </authorList>
    </citation>
    <scope>NUCLEOTIDE SEQUENCE [LARGE SCALE GENOMIC DNA]</scope>
    <source>
        <strain evidence="18 19">DSM 797</strain>
    </source>
</reference>
<dbReference type="SMART" id="SM00388">
    <property type="entry name" value="HisKA"/>
    <property type="match status" value="1"/>
</dbReference>
<dbReference type="SMART" id="SM00304">
    <property type="entry name" value="HAMP"/>
    <property type="match status" value="1"/>
</dbReference>
<dbReference type="InterPro" id="IPR036890">
    <property type="entry name" value="HATPase_C_sf"/>
</dbReference>
<sequence>MLKKYSLKKQFILTFSLVLGCSIISVILTACLVTGMLNGKSIKAANYYEKKIYDIEKYINTKNDKLLNLDYEKELNKIIPSEGIRYRVVGLESNKSYGNLDEELYNQVDIVNKINTSDVDKKNNVTKYIPIVTENYQLKGAVILSYRLAVTSDSIPQSLISLITFILLISPFIYIVFFSYLFGKILSKNINDPLSKLKHATENIKENNLDFNIEYPYNNELGEVISSFEEMKNELKNTLNKQWNMEEERKEIISGLSHDLRSPLTIIKGKVEMLLEGSYKNEDRLISYLDSINKSTDRSIELVNDLNLINKLDSSDFNINPTSNNVINFLNQQITNFKDMAESKQIKIKLITENIQKDLEYTFDKNSIIRVMDNIISNAIRHTDLHGEINIKVTLYKSKLYFKISDNGNGFSNDDLKFALNKFYRGDKSRSAKSGNSGLGLYICKAIVEKHNGEINISNNSLGGAQVSFYLKFN</sequence>
<evidence type="ECO:0000256" key="3">
    <source>
        <dbReference type="ARBA" id="ARBA00012438"/>
    </source>
</evidence>
<comment type="catalytic activity">
    <reaction evidence="1">
        <text>ATP + protein L-histidine = ADP + protein N-phospho-L-histidine.</text>
        <dbReference type="EC" id="2.7.13.3"/>
    </reaction>
</comment>
<evidence type="ECO:0000256" key="6">
    <source>
        <dbReference type="ARBA" id="ARBA00022679"/>
    </source>
</evidence>
<evidence type="ECO:0000256" key="11">
    <source>
        <dbReference type="ARBA" id="ARBA00022989"/>
    </source>
</evidence>
<keyword evidence="12" id="KW-0902">Two-component regulatory system</keyword>
<evidence type="ECO:0000256" key="12">
    <source>
        <dbReference type="ARBA" id="ARBA00023012"/>
    </source>
</evidence>
<keyword evidence="13 15" id="KW-0472">Membrane</keyword>
<accession>A0A1G9J1M0</accession>
<evidence type="ECO:0000256" key="9">
    <source>
        <dbReference type="ARBA" id="ARBA00022777"/>
    </source>
</evidence>
<evidence type="ECO:0000256" key="14">
    <source>
        <dbReference type="SAM" id="Coils"/>
    </source>
</evidence>
<dbReference type="SMART" id="SM00387">
    <property type="entry name" value="HATPase_c"/>
    <property type="match status" value="1"/>
</dbReference>
<dbReference type="PANTHER" id="PTHR45528:SF1">
    <property type="entry name" value="SENSOR HISTIDINE KINASE CPXA"/>
    <property type="match status" value="1"/>
</dbReference>
<dbReference type="Pfam" id="PF02518">
    <property type="entry name" value="HATPase_c"/>
    <property type="match status" value="1"/>
</dbReference>
<organism evidence="18 19">
    <name type="scientific">Romboutsia lituseburensis DSM 797</name>
    <dbReference type="NCBI Taxonomy" id="1121325"/>
    <lineage>
        <taxon>Bacteria</taxon>
        <taxon>Bacillati</taxon>
        <taxon>Bacillota</taxon>
        <taxon>Clostridia</taxon>
        <taxon>Peptostreptococcales</taxon>
        <taxon>Peptostreptococcaceae</taxon>
        <taxon>Romboutsia</taxon>
    </lineage>
</organism>
<keyword evidence="4" id="KW-1003">Cell membrane</keyword>
<keyword evidence="6" id="KW-0808">Transferase</keyword>
<dbReference type="FunFam" id="3.30.565.10:FF:000006">
    <property type="entry name" value="Sensor histidine kinase WalK"/>
    <property type="match status" value="1"/>
</dbReference>
<dbReference type="InterPro" id="IPR005467">
    <property type="entry name" value="His_kinase_dom"/>
</dbReference>
<dbReference type="InterPro" id="IPR050398">
    <property type="entry name" value="HssS/ArlS-like"/>
</dbReference>
<evidence type="ECO:0000256" key="1">
    <source>
        <dbReference type="ARBA" id="ARBA00000085"/>
    </source>
</evidence>
<dbReference type="InterPro" id="IPR008358">
    <property type="entry name" value="Sig_transdc_His_kin/Pase_MprB"/>
</dbReference>
<keyword evidence="9 18" id="KW-0418">Kinase</keyword>
<dbReference type="PROSITE" id="PS50109">
    <property type="entry name" value="HIS_KIN"/>
    <property type="match status" value="1"/>
</dbReference>
<evidence type="ECO:0000256" key="2">
    <source>
        <dbReference type="ARBA" id="ARBA00004651"/>
    </source>
</evidence>
<proteinExistence type="predicted"/>
<feature type="transmembrane region" description="Helical" evidence="15">
    <location>
        <begin position="159"/>
        <end position="182"/>
    </location>
</feature>
<evidence type="ECO:0000256" key="7">
    <source>
        <dbReference type="ARBA" id="ARBA00022692"/>
    </source>
</evidence>
<dbReference type="PANTHER" id="PTHR45528">
    <property type="entry name" value="SENSOR HISTIDINE KINASE CPXA"/>
    <property type="match status" value="1"/>
</dbReference>
<evidence type="ECO:0000256" key="4">
    <source>
        <dbReference type="ARBA" id="ARBA00022475"/>
    </source>
</evidence>
<dbReference type="CDD" id="cd00082">
    <property type="entry name" value="HisKA"/>
    <property type="match status" value="1"/>
</dbReference>
<dbReference type="InterPro" id="IPR003661">
    <property type="entry name" value="HisK_dim/P_dom"/>
</dbReference>
<keyword evidence="5" id="KW-0597">Phosphoprotein</keyword>
<dbReference type="SUPFAM" id="SSF158472">
    <property type="entry name" value="HAMP domain-like"/>
    <property type="match status" value="1"/>
</dbReference>
<feature type="transmembrane region" description="Helical" evidence="15">
    <location>
        <begin position="12"/>
        <end position="37"/>
    </location>
</feature>
<dbReference type="Gene3D" id="6.10.340.10">
    <property type="match status" value="1"/>
</dbReference>
<dbReference type="InterPro" id="IPR036097">
    <property type="entry name" value="HisK_dim/P_sf"/>
</dbReference>
<dbReference type="Gene3D" id="1.10.287.130">
    <property type="match status" value="1"/>
</dbReference>
<keyword evidence="8" id="KW-0547">Nucleotide-binding</keyword>
<dbReference type="EC" id="2.7.13.3" evidence="3"/>
<dbReference type="Pfam" id="PF00512">
    <property type="entry name" value="HisKA"/>
    <property type="match status" value="1"/>
</dbReference>
<keyword evidence="11 15" id="KW-1133">Transmembrane helix</keyword>
<dbReference type="InterPro" id="IPR003594">
    <property type="entry name" value="HATPase_dom"/>
</dbReference>
<evidence type="ECO:0000256" key="13">
    <source>
        <dbReference type="ARBA" id="ARBA00023136"/>
    </source>
</evidence>
<dbReference type="InterPro" id="IPR003660">
    <property type="entry name" value="HAMP_dom"/>
</dbReference>
<dbReference type="GO" id="GO:0005524">
    <property type="term" value="F:ATP binding"/>
    <property type="evidence" value="ECO:0007669"/>
    <property type="project" value="UniProtKB-KW"/>
</dbReference>
<dbReference type="Proteomes" id="UP000199068">
    <property type="component" value="Unassembled WGS sequence"/>
</dbReference>
<keyword evidence="14" id="KW-0175">Coiled coil</keyword>
<protein>
    <recommendedName>
        <fullName evidence="3">histidine kinase</fullName>
        <ecNumber evidence="3">2.7.13.3</ecNumber>
    </recommendedName>
</protein>
<keyword evidence="7 15" id="KW-0812">Transmembrane</keyword>
<keyword evidence="10" id="KW-0067">ATP-binding</keyword>
<feature type="coiled-coil region" evidence="14">
    <location>
        <begin position="218"/>
        <end position="248"/>
    </location>
</feature>
<gene>
    <name evidence="18" type="ORF">SAMN04515677_101471</name>
</gene>
<feature type="domain" description="Histidine kinase" evidence="16">
    <location>
        <begin position="255"/>
        <end position="474"/>
    </location>
</feature>
<dbReference type="Pfam" id="PF00672">
    <property type="entry name" value="HAMP"/>
    <property type="match status" value="1"/>
</dbReference>
<name>A0A1G9J1M0_9FIRM</name>
<dbReference type="CDD" id="cd00075">
    <property type="entry name" value="HATPase"/>
    <property type="match status" value="1"/>
</dbReference>
<evidence type="ECO:0000313" key="19">
    <source>
        <dbReference type="Proteomes" id="UP000199068"/>
    </source>
</evidence>
<dbReference type="GO" id="GO:0000155">
    <property type="term" value="F:phosphorelay sensor kinase activity"/>
    <property type="evidence" value="ECO:0007669"/>
    <property type="project" value="InterPro"/>
</dbReference>
<evidence type="ECO:0000256" key="5">
    <source>
        <dbReference type="ARBA" id="ARBA00022553"/>
    </source>
</evidence>
<comment type="subcellular location">
    <subcellularLocation>
        <location evidence="2">Cell membrane</location>
        <topology evidence="2">Multi-pass membrane protein</topology>
    </subcellularLocation>
</comment>
<dbReference type="PROSITE" id="PS50885">
    <property type="entry name" value="HAMP"/>
    <property type="match status" value="1"/>
</dbReference>
<feature type="domain" description="HAMP" evidence="17">
    <location>
        <begin position="188"/>
        <end position="240"/>
    </location>
</feature>
<evidence type="ECO:0000313" key="18">
    <source>
        <dbReference type="EMBL" id="SDL31380.1"/>
    </source>
</evidence>
<dbReference type="CDD" id="cd06225">
    <property type="entry name" value="HAMP"/>
    <property type="match status" value="1"/>
</dbReference>
<dbReference type="PRINTS" id="PR01780">
    <property type="entry name" value="LANTIREGPROT"/>
</dbReference>
<evidence type="ECO:0000256" key="8">
    <source>
        <dbReference type="ARBA" id="ARBA00022741"/>
    </source>
</evidence>
<dbReference type="GO" id="GO:0005886">
    <property type="term" value="C:plasma membrane"/>
    <property type="evidence" value="ECO:0007669"/>
    <property type="project" value="UniProtKB-SubCell"/>
</dbReference>
<dbReference type="PROSITE" id="PS51257">
    <property type="entry name" value="PROKAR_LIPOPROTEIN"/>
    <property type="match status" value="1"/>
</dbReference>
<dbReference type="AlphaFoldDB" id="A0A1G9J1M0"/>
<dbReference type="SUPFAM" id="SSF47384">
    <property type="entry name" value="Homodimeric domain of signal transducing histidine kinase"/>
    <property type="match status" value="1"/>
</dbReference>
<evidence type="ECO:0000256" key="15">
    <source>
        <dbReference type="SAM" id="Phobius"/>
    </source>
</evidence>
<keyword evidence="19" id="KW-1185">Reference proteome</keyword>
<dbReference type="STRING" id="1121325.SAMN04515677_101471"/>
<dbReference type="SUPFAM" id="SSF55874">
    <property type="entry name" value="ATPase domain of HSP90 chaperone/DNA topoisomerase II/histidine kinase"/>
    <property type="match status" value="1"/>
</dbReference>
<dbReference type="Gene3D" id="3.30.565.10">
    <property type="entry name" value="Histidine kinase-like ATPase, C-terminal domain"/>
    <property type="match status" value="1"/>
</dbReference>
<evidence type="ECO:0000259" key="17">
    <source>
        <dbReference type="PROSITE" id="PS50885"/>
    </source>
</evidence>
<evidence type="ECO:0000259" key="16">
    <source>
        <dbReference type="PROSITE" id="PS50109"/>
    </source>
</evidence>
<evidence type="ECO:0000256" key="10">
    <source>
        <dbReference type="ARBA" id="ARBA00022840"/>
    </source>
</evidence>